<evidence type="ECO:0000313" key="2">
    <source>
        <dbReference type="Proteomes" id="UP000234789"/>
    </source>
</evidence>
<gene>
    <name evidence="1" type="ORF">B8V81_4012</name>
</gene>
<comment type="caution">
    <text evidence="1">The sequence shown here is derived from an EMBL/GenBank/DDBJ whole genome shotgun (WGS) entry which is preliminary data.</text>
</comment>
<keyword evidence="2" id="KW-1185">Reference proteome</keyword>
<dbReference type="AlphaFoldDB" id="A0A2N5N5F7"/>
<dbReference type="Proteomes" id="UP000234789">
    <property type="component" value="Unassembled WGS sequence"/>
</dbReference>
<accession>A0A2N5N5F7</accession>
<name>A0A2N5N5F7_9BACL</name>
<protein>
    <submittedName>
        <fullName evidence="1">Uncharacterized protein</fullName>
    </submittedName>
</protein>
<proteinExistence type="predicted"/>
<organism evidence="1 2">
    <name type="scientific">Paenibacillus pasadenensis</name>
    <dbReference type="NCBI Taxonomy" id="217090"/>
    <lineage>
        <taxon>Bacteria</taxon>
        <taxon>Bacillati</taxon>
        <taxon>Bacillota</taxon>
        <taxon>Bacilli</taxon>
        <taxon>Bacillales</taxon>
        <taxon>Paenibacillaceae</taxon>
        <taxon>Paenibacillus</taxon>
    </lineage>
</organism>
<sequence>MAQLHAIVPLAQSIVAPSTFGKRMRKRPGRFVRTACCRRLGALAAYSPL</sequence>
<dbReference type="EMBL" id="NFEZ01000004">
    <property type="protein sequence ID" value="PLT45581.1"/>
    <property type="molecule type" value="Genomic_DNA"/>
</dbReference>
<evidence type="ECO:0000313" key="1">
    <source>
        <dbReference type="EMBL" id="PLT45581.1"/>
    </source>
</evidence>
<reference evidence="1 2" key="1">
    <citation type="submission" date="2017-05" db="EMBL/GenBank/DDBJ databases">
        <title>Functional genome analysis of Paenibacillus pasadenensis strain R16: insights on endophytic life style and antifungal activity.</title>
        <authorList>
            <person name="Passera A."/>
            <person name="Marcolungo L."/>
            <person name="Casati P."/>
            <person name="Brasca M."/>
            <person name="Quaglino F."/>
            <person name="Delledonne M."/>
        </authorList>
    </citation>
    <scope>NUCLEOTIDE SEQUENCE [LARGE SCALE GENOMIC DNA]</scope>
    <source>
        <strain evidence="1 2">R16</strain>
    </source>
</reference>